<evidence type="ECO:0000256" key="5">
    <source>
        <dbReference type="SAM" id="SignalP"/>
    </source>
</evidence>
<evidence type="ECO:0000256" key="1">
    <source>
        <dbReference type="ARBA" id="ARBA00009748"/>
    </source>
</evidence>
<keyword evidence="8" id="KW-1185">Reference proteome</keyword>
<dbReference type="InterPro" id="IPR016140">
    <property type="entry name" value="Bifunc_inhib/LTP/seed_store"/>
</dbReference>
<feature type="chain" id="PRO_5043011614" evidence="5">
    <location>
        <begin position="44"/>
        <end position="156"/>
    </location>
</feature>
<dbReference type="PANTHER" id="PTHR33044">
    <property type="entry name" value="BIFUNCTIONAL INHIBITOR/LIPID-TRANSFER PROTEIN/SEED STORAGE 2S ALBUMIN SUPERFAMILY PROTEIN-RELATED"/>
    <property type="match status" value="1"/>
</dbReference>
<dbReference type="InterPro" id="IPR043325">
    <property type="entry name" value="LTSS"/>
</dbReference>
<dbReference type="Gene3D" id="1.10.110.10">
    <property type="entry name" value="Plant lipid-transfer and hydrophobic proteins"/>
    <property type="match status" value="1"/>
</dbReference>
<dbReference type="EMBL" id="CP136895">
    <property type="protein sequence ID" value="WOL11765.1"/>
    <property type="molecule type" value="Genomic_DNA"/>
</dbReference>
<evidence type="ECO:0000313" key="7">
    <source>
        <dbReference type="EMBL" id="WOL11765.1"/>
    </source>
</evidence>
<evidence type="ECO:0000313" key="8">
    <source>
        <dbReference type="Proteomes" id="UP001327560"/>
    </source>
</evidence>
<feature type="signal peptide" evidence="5">
    <location>
        <begin position="1"/>
        <end position="43"/>
    </location>
</feature>
<protein>
    <submittedName>
        <fullName evidence="7">Non-specific lipid-transfer protein-like protein</fullName>
    </submittedName>
</protein>
<organism evidence="7 8">
    <name type="scientific">Canna indica</name>
    <name type="common">Indian-shot</name>
    <dbReference type="NCBI Taxonomy" id="4628"/>
    <lineage>
        <taxon>Eukaryota</taxon>
        <taxon>Viridiplantae</taxon>
        <taxon>Streptophyta</taxon>
        <taxon>Embryophyta</taxon>
        <taxon>Tracheophyta</taxon>
        <taxon>Spermatophyta</taxon>
        <taxon>Magnoliopsida</taxon>
        <taxon>Liliopsida</taxon>
        <taxon>Zingiberales</taxon>
        <taxon>Cannaceae</taxon>
        <taxon>Canna</taxon>
    </lineage>
</organism>
<keyword evidence="3" id="KW-1015">Disulfide bond</keyword>
<evidence type="ECO:0000256" key="2">
    <source>
        <dbReference type="ARBA" id="ARBA00022729"/>
    </source>
</evidence>
<keyword evidence="2 5" id="KW-0732">Signal</keyword>
<dbReference type="SUPFAM" id="SSF47699">
    <property type="entry name" value="Bifunctional inhibitor/lipid-transfer protein/seed storage 2S albumin"/>
    <property type="match status" value="1"/>
</dbReference>
<feature type="domain" description="Bifunctional inhibitor/plant lipid transfer protein/seed storage helical" evidence="6">
    <location>
        <begin position="57"/>
        <end position="136"/>
    </location>
</feature>
<dbReference type="AlphaFoldDB" id="A0AAQ3KP91"/>
<dbReference type="Pfam" id="PF14368">
    <property type="entry name" value="LTP_2"/>
    <property type="match status" value="1"/>
</dbReference>
<accession>A0AAQ3KP91</accession>
<keyword evidence="4" id="KW-0325">Glycoprotein</keyword>
<gene>
    <name evidence="7" type="ORF">Cni_G20529</name>
</gene>
<sequence length="156" mass="16344">MEILGQLPTACNYRSSPSLDGRGRSCALVLLVWLTAAVDLAVGAHHQASAPAPAVDCSSALLGLFDCLTFVEERSTEVKSQKGCCARLKKVVKGGQVSCLCYAFKQGASFGVKLNMTKALALPSACRISTPHLSNCNIVLPGSPGATPGMCYEVLR</sequence>
<comment type="similarity">
    <text evidence="1">Belongs to the plant LTP family.</text>
</comment>
<evidence type="ECO:0000259" key="6">
    <source>
        <dbReference type="SMART" id="SM00499"/>
    </source>
</evidence>
<dbReference type="CDD" id="cd00010">
    <property type="entry name" value="AAI_LTSS"/>
    <property type="match status" value="1"/>
</dbReference>
<evidence type="ECO:0000256" key="3">
    <source>
        <dbReference type="ARBA" id="ARBA00023157"/>
    </source>
</evidence>
<dbReference type="Proteomes" id="UP001327560">
    <property type="component" value="Chromosome 6"/>
</dbReference>
<reference evidence="7 8" key="1">
    <citation type="submission" date="2023-10" db="EMBL/GenBank/DDBJ databases">
        <title>Chromosome-scale genome assembly provides insights into flower coloration mechanisms of Canna indica.</title>
        <authorList>
            <person name="Li C."/>
        </authorList>
    </citation>
    <scope>NUCLEOTIDE SEQUENCE [LARGE SCALE GENOMIC DNA]</scope>
    <source>
        <tissue evidence="7">Flower</tissue>
    </source>
</reference>
<proteinExistence type="inferred from homology"/>
<evidence type="ECO:0000256" key="4">
    <source>
        <dbReference type="ARBA" id="ARBA00023180"/>
    </source>
</evidence>
<dbReference type="SMART" id="SM00499">
    <property type="entry name" value="AAI"/>
    <property type="match status" value="1"/>
</dbReference>
<dbReference type="InterPro" id="IPR036312">
    <property type="entry name" value="Bifun_inhib/LTP/seed_sf"/>
</dbReference>
<name>A0AAQ3KP91_9LILI</name>